<keyword evidence="2" id="KW-0249">Electron transport</keyword>
<dbReference type="GO" id="GO:0009055">
    <property type="term" value="F:electron transfer activity"/>
    <property type="evidence" value="ECO:0007669"/>
    <property type="project" value="InterPro"/>
</dbReference>
<dbReference type="InterPro" id="IPR000049">
    <property type="entry name" value="ET-Flavoprotein_bsu_CS"/>
</dbReference>
<organism evidence="5 6">
    <name type="scientific">Ferrimonas sediminum</name>
    <dbReference type="NCBI Taxonomy" id="718193"/>
    <lineage>
        <taxon>Bacteria</taxon>
        <taxon>Pseudomonadati</taxon>
        <taxon>Pseudomonadota</taxon>
        <taxon>Gammaproteobacteria</taxon>
        <taxon>Alteromonadales</taxon>
        <taxon>Ferrimonadaceae</taxon>
        <taxon>Ferrimonas</taxon>
    </lineage>
</organism>
<keyword evidence="2" id="KW-0813">Transport</keyword>
<dbReference type="PANTHER" id="PTHR21294">
    <property type="entry name" value="ELECTRON TRANSFER FLAVOPROTEIN BETA-SUBUNIT"/>
    <property type="match status" value="1"/>
</dbReference>
<dbReference type="Pfam" id="PF01012">
    <property type="entry name" value="ETF"/>
    <property type="match status" value="1"/>
</dbReference>
<dbReference type="SMART" id="SM00893">
    <property type="entry name" value="ETF"/>
    <property type="match status" value="1"/>
</dbReference>
<evidence type="ECO:0000313" key="6">
    <source>
        <dbReference type="Proteomes" id="UP000199527"/>
    </source>
</evidence>
<evidence type="ECO:0000313" key="5">
    <source>
        <dbReference type="EMBL" id="SDI94955.1"/>
    </source>
</evidence>
<dbReference type="AlphaFoldDB" id="A0A1G8PRX1"/>
<feature type="domain" description="Electron transfer flavoprotein alpha/beta-subunit N-terminal" evidence="4">
    <location>
        <begin position="21"/>
        <end position="214"/>
    </location>
</feature>
<evidence type="ECO:0000259" key="4">
    <source>
        <dbReference type="SMART" id="SM00893"/>
    </source>
</evidence>
<dbReference type="PIRSF" id="PIRSF000090">
    <property type="entry name" value="Beta-ETF"/>
    <property type="match status" value="1"/>
</dbReference>
<dbReference type="Proteomes" id="UP000199527">
    <property type="component" value="Unassembled WGS sequence"/>
</dbReference>
<evidence type="ECO:0000256" key="3">
    <source>
        <dbReference type="ARBA" id="ARBA00040635"/>
    </source>
</evidence>
<gene>
    <name evidence="5" type="ORF">SAMN04488540_10454</name>
</gene>
<dbReference type="EMBL" id="FNEM01000004">
    <property type="protein sequence ID" value="SDI94955.1"/>
    <property type="molecule type" value="Genomic_DNA"/>
</dbReference>
<dbReference type="RefSeq" id="WP_090363627.1">
    <property type="nucleotide sequence ID" value="NZ_FNEM01000004.1"/>
</dbReference>
<dbReference type="SUPFAM" id="SSF52402">
    <property type="entry name" value="Adenine nucleotide alpha hydrolases-like"/>
    <property type="match status" value="1"/>
</dbReference>
<proteinExistence type="inferred from homology"/>
<accession>A0A1G8PRX1</accession>
<comment type="similarity">
    <text evidence="1">Belongs to the ETF beta-subunit/FixA family.</text>
</comment>
<dbReference type="InterPro" id="IPR014729">
    <property type="entry name" value="Rossmann-like_a/b/a_fold"/>
</dbReference>
<reference evidence="6" key="1">
    <citation type="submission" date="2016-10" db="EMBL/GenBank/DDBJ databases">
        <authorList>
            <person name="Varghese N."/>
            <person name="Submissions S."/>
        </authorList>
    </citation>
    <scope>NUCLEOTIDE SEQUENCE [LARGE SCALE GENOMIC DNA]</scope>
    <source>
        <strain evidence="6">DSM 23317</strain>
    </source>
</reference>
<dbReference type="Gene3D" id="3.40.50.620">
    <property type="entry name" value="HUPs"/>
    <property type="match status" value="1"/>
</dbReference>
<dbReference type="FunFam" id="3.40.50.620:FF:000072">
    <property type="entry name" value="Protein FixA homolog"/>
    <property type="match status" value="1"/>
</dbReference>
<name>A0A1G8PRX1_9GAMM</name>
<keyword evidence="6" id="KW-1185">Reference proteome</keyword>
<protein>
    <recommendedName>
        <fullName evidence="3">Protein FixA</fullName>
    </recommendedName>
</protein>
<dbReference type="PANTHER" id="PTHR21294:SF17">
    <property type="entry name" value="PROTEIN FIXA"/>
    <property type="match status" value="1"/>
</dbReference>
<dbReference type="PROSITE" id="PS01065">
    <property type="entry name" value="ETF_BETA"/>
    <property type="match status" value="1"/>
</dbReference>
<evidence type="ECO:0000256" key="1">
    <source>
        <dbReference type="ARBA" id="ARBA00007557"/>
    </source>
</evidence>
<dbReference type="InterPro" id="IPR012255">
    <property type="entry name" value="ETF_b"/>
</dbReference>
<sequence>MKIIACYKLVPEEQDIAVTSDGAIDTSKASLKISQFDLSAVEAAVQLKAAAGEGHITALSMGGKALENPKARKDILSRGPDALTIVVDDSLQQSLPHQTAHVLAAAAAKSEFDLILCGDGSGDLYAQQVGLLLGEKLGLPTINGVSKILSSDAGILRVERELDDEVEVLEIALPAVVSVSADINEPQIPSMKAILGAAKKPTTTLSLADLALESQPAVAELVSIKAPEQQQRQRHIIEGDGDDQIAEFTELLRKAAN</sequence>
<dbReference type="NCBIfam" id="NF002888">
    <property type="entry name" value="PRK03359.1"/>
    <property type="match status" value="1"/>
</dbReference>
<evidence type="ECO:0000256" key="2">
    <source>
        <dbReference type="ARBA" id="ARBA00022982"/>
    </source>
</evidence>
<dbReference type="OrthoDB" id="9804960at2"/>
<dbReference type="InterPro" id="IPR014730">
    <property type="entry name" value="ETF_a/b_N"/>
</dbReference>